<dbReference type="SMART" id="SM00422">
    <property type="entry name" value="HTH_MERR"/>
    <property type="match status" value="1"/>
</dbReference>
<name>A0A1W1V2Z2_PEPAS</name>
<keyword evidence="2" id="KW-0805">Transcription regulation</keyword>
<dbReference type="InterPro" id="IPR009061">
    <property type="entry name" value="DNA-bd_dom_put_sf"/>
</dbReference>
<accession>A0A1W1V2Z2</accession>
<keyword evidence="7" id="KW-1185">Reference proteome</keyword>
<evidence type="ECO:0000256" key="1">
    <source>
        <dbReference type="ARBA" id="ARBA00022491"/>
    </source>
</evidence>
<gene>
    <name evidence="6" type="ORF">SAMN00017477_1132</name>
</gene>
<dbReference type="SUPFAM" id="SSF55136">
    <property type="entry name" value="Probable bacterial effector-binding domain"/>
    <property type="match status" value="1"/>
</dbReference>
<organism evidence="6 7">
    <name type="scientific">Peptoniphilus asaccharolyticus DSM 20463</name>
    <dbReference type="NCBI Taxonomy" id="573058"/>
    <lineage>
        <taxon>Bacteria</taxon>
        <taxon>Bacillati</taxon>
        <taxon>Bacillota</taxon>
        <taxon>Tissierellia</taxon>
        <taxon>Tissierellales</taxon>
        <taxon>Peptoniphilaceae</taxon>
        <taxon>Peptoniphilus</taxon>
    </lineage>
</organism>
<evidence type="ECO:0000256" key="3">
    <source>
        <dbReference type="ARBA" id="ARBA00023125"/>
    </source>
</evidence>
<dbReference type="CDD" id="cd01107">
    <property type="entry name" value="HTH_BmrR"/>
    <property type="match status" value="1"/>
</dbReference>
<dbReference type="InterPro" id="IPR011256">
    <property type="entry name" value="Reg_factor_effector_dom_sf"/>
</dbReference>
<keyword evidence="4" id="KW-0804">Transcription</keyword>
<dbReference type="AlphaFoldDB" id="A0A1W1V2Z2"/>
<dbReference type="OrthoDB" id="9773308at2"/>
<dbReference type="InterPro" id="IPR047057">
    <property type="entry name" value="MerR_fam"/>
</dbReference>
<dbReference type="Gene3D" id="1.10.1660.10">
    <property type="match status" value="1"/>
</dbReference>
<protein>
    <submittedName>
        <fullName evidence="6">DNA-binding transcriptional regulator, MerR family</fullName>
    </submittedName>
</protein>
<dbReference type="EMBL" id="FWWR01000009">
    <property type="protein sequence ID" value="SMB87394.1"/>
    <property type="molecule type" value="Genomic_DNA"/>
</dbReference>
<dbReference type="PROSITE" id="PS50937">
    <property type="entry name" value="HTH_MERR_2"/>
    <property type="match status" value="1"/>
</dbReference>
<evidence type="ECO:0000313" key="7">
    <source>
        <dbReference type="Proteomes" id="UP000192368"/>
    </source>
</evidence>
<dbReference type="SUPFAM" id="SSF46955">
    <property type="entry name" value="Putative DNA-binding domain"/>
    <property type="match status" value="1"/>
</dbReference>
<dbReference type="PANTHER" id="PTHR30204">
    <property type="entry name" value="REDOX-CYCLING DRUG-SENSING TRANSCRIPTIONAL ACTIVATOR SOXR"/>
    <property type="match status" value="1"/>
</dbReference>
<dbReference type="Pfam" id="PF06445">
    <property type="entry name" value="GyrI-like"/>
    <property type="match status" value="1"/>
</dbReference>
<sequence length="272" mass="31735">MKNLFSIGEMSKLQNISRQTLIFYDKIGLFCPAYTDSNNGYRYYSSSQLDYLDTICIMKKIGFSLDEIKVHMKNFTVDNSIIALRKQLTIINRQINELQMIKTRVEHRCLQLEHSASIRDCSDVISVEEVNPQYILLQEVAKPYTLEMVSIATKECFVRSFKEQLPIFFQSGAIMPYEHILQKRYTEASFAFLPIEKSDNIEGVLELPKGMCVFTYHTGDYPSIGKTYERILQYCQKNQLNIISDSYEFAINDYLSTSDENEYITKIMFYVE</sequence>
<dbReference type="PANTHER" id="PTHR30204:SF69">
    <property type="entry name" value="MERR-FAMILY TRANSCRIPTIONAL REGULATOR"/>
    <property type="match status" value="1"/>
</dbReference>
<evidence type="ECO:0000259" key="5">
    <source>
        <dbReference type="PROSITE" id="PS50937"/>
    </source>
</evidence>
<reference evidence="7" key="1">
    <citation type="submission" date="2017-04" db="EMBL/GenBank/DDBJ databases">
        <authorList>
            <person name="Varghese N."/>
            <person name="Submissions S."/>
        </authorList>
    </citation>
    <scope>NUCLEOTIDE SEQUENCE [LARGE SCALE GENOMIC DNA]</scope>
    <source>
        <strain evidence="7">DSM 20463</strain>
    </source>
</reference>
<dbReference type="InterPro" id="IPR029442">
    <property type="entry name" value="GyrI-like"/>
</dbReference>
<dbReference type="InterPro" id="IPR000551">
    <property type="entry name" value="MerR-type_HTH_dom"/>
</dbReference>
<dbReference type="GO" id="GO:0003700">
    <property type="term" value="F:DNA-binding transcription factor activity"/>
    <property type="evidence" value="ECO:0007669"/>
    <property type="project" value="InterPro"/>
</dbReference>
<dbReference type="Gene3D" id="3.20.80.10">
    <property type="entry name" value="Regulatory factor, effector binding domain"/>
    <property type="match status" value="1"/>
</dbReference>
<dbReference type="STRING" id="573058.SAMN00017477_1132"/>
<dbReference type="Proteomes" id="UP000192368">
    <property type="component" value="Unassembled WGS sequence"/>
</dbReference>
<evidence type="ECO:0000256" key="4">
    <source>
        <dbReference type="ARBA" id="ARBA00023163"/>
    </source>
</evidence>
<evidence type="ECO:0000256" key="2">
    <source>
        <dbReference type="ARBA" id="ARBA00023015"/>
    </source>
</evidence>
<feature type="domain" description="HTH merR-type" evidence="5">
    <location>
        <begin position="4"/>
        <end position="74"/>
    </location>
</feature>
<proteinExistence type="predicted"/>
<keyword evidence="3 6" id="KW-0238">DNA-binding</keyword>
<dbReference type="RefSeq" id="WP_084230717.1">
    <property type="nucleotide sequence ID" value="NZ_FWWR01000009.1"/>
</dbReference>
<evidence type="ECO:0000313" key="6">
    <source>
        <dbReference type="EMBL" id="SMB87394.1"/>
    </source>
</evidence>
<dbReference type="Pfam" id="PF13411">
    <property type="entry name" value="MerR_1"/>
    <property type="match status" value="1"/>
</dbReference>
<keyword evidence="1" id="KW-0678">Repressor</keyword>
<dbReference type="GO" id="GO:0003677">
    <property type="term" value="F:DNA binding"/>
    <property type="evidence" value="ECO:0007669"/>
    <property type="project" value="UniProtKB-KW"/>
</dbReference>